<name>A0A8S5T169_9CAUD</name>
<dbReference type="Gene3D" id="2.40.30.20">
    <property type="match status" value="1"/>
</dbReference>
<sequence length="243" mass="26908">MELSRGRIGSLKRLFSPLMGLFLWSKTMARAIKFNQTQIKIALGYATQTVTPSKIERTDPRAPVFTSAKHGLATGDVIFLSGTDYSTASGYFSVAVSDENTFTVSRPDFSLLSAADLAKLVYAKAEMSGLCEAKDIDITPFSVDYETVTTNCDEVSREEGTVKAGEGSMNIYWSMDKELHLKLEEMGQNQIATYFQFRQPNGKRVRGYQCTVSEFSYSGEADGNYSGKVGFKFQSLKHDVLLP</sequence>
<reference evidence="1" key="1">
    <citation type="journal article" date="2021" name="Proc. Natl. Acad. Sci. U.S.A.">
        <title>A Catalog of Tens of Thousands of Viruses from Human Metagenomes Reveals Hidden Associations with Chronic Diseases.</title>
        <authorList>
            <person name="Tisza M.J."/>
            <person name="Buck C.B."/>
        </authorList>
    </citation>
    <scope>NUCLEOTIDE SEQUENCE</scope>
    <source>
        <strain evidence="1">CtEeW6</strain>
    </source>
</reference>
<accession>A0A8S5T169</accession>
<proteinExistence type="predicted"/>
<protein>
    <submittedName>
        <fullName evidence="1">Tail tube protein</fullName>
    </submittedName>
</protein>
<evidence type="ECO:0000313" key="1">
    <source>
        <dbReference type="EMBL" id="DAF57108.1"/>
    </source>
</evidence>
<dbReference type="InterPro" id="IPR023366">
    <property type="entry name" value="ATP_synth_asu-like_sf"/>
</dbReference>
<organism evidence="1">
    <name type="scientific">Siphoviridae sp. ctEeW6</name>
    <dbReference type="NCBI Taxonomy" id="2827816"/>
    <lineage>
        <taxon>Viruses</taxon>
        <taxon>Duplodnaviria</taxon>
        <taxon>Heunggongvirae</taxon>
        <taxon>Uroviricota</taxon>
        <taxon>Caudoviricetes</taxon>
    </lineage>
</organism>
<dbReference type="EMBL" id="BK032728">
    <property type="protein sequence ID" value="DAF57108.1"/>
    <property type="molecule type" value="Genomic_DNA"/>
</dbReference>
<dbReference type="Gene3D" id="4.10.410.40">
    <property type="match status" value="1"/>
</dbReference>